<name>A0A167X5V3_9HYPO</name>
<keyword evidence="2" id="KW-1185">Reference proteome</keyword>
<dbReference type="AlphaFoldDB" id="A0A167X5V3"/>
<dbReference type="Proteomes" id="UP000076874">
    <property type="component" value="Unassembled WGS sequence"/>
</dbReference>
<dbReference type="EMBL" id="AZHD01000004">
    <property type="protein sequence ID" value="OAA64566.1"/>
    <property type="molecule type" value="Genomic_DNA"/>
</dbReference>
<evidence type="ECO:0000313" key="1">
    <source>
        <dbReference type="EMBL" id="OAA64566.1"/>
    </source>
</evidence>
<sequence>MGKPSKERLYAGSEPATFFVRYGYTFYAYNDDIRGASYAFSSAPDGGPPSSYYRASRERRLLVSGRDTVDPAARLLRFEPGNRLYDI</sequence>
<proteinExistence type="predicted"/>
<reference evidence="1 2" key="1">
    <citation type="journal article" date="2016" name="Genome Biol. Evol.">
        <title>Divergent and convergent evolution of fungal pathogenicity.</title>
        <authorList>
            <person name="Shang Y."/>
            <person name="Xiao G."/>
            <person name="Zheng P."/>
            <person name="Cen K."/>
            <person name="Zhan S."/>
            <person name="Wang C."/>
        </authorList>
    </citation>
    <scope>NUCLEOTIDE SEQUENCE [LARGE SCALE GENOMIC DNA]</scope>
    <source>
        <strain evidence="1 2">RCEF 264</strain>
    </source>
</reference>
<protein>
    <submittedName>
        <fullName evidence="1">Uncharacterized protein</fullName>
    </submittedName>
</protein>
<evidence type="ECO:0000313" key="2">
    <source>
        <dbReference type="Proteomes" id="UP000076874"/>
    </source>
</evidence>
<comment type="caution">
    <text evidence="1">The sequence shown here is derived from an EMBL/GenBank/DDBJ whole genome shotgun (WGS) entry which is preliminary data.</text>
</comment>
<gene>
    <name evidence="1" type="ORF">SPI_03213</name>
</gene>
<accession>A0A167X5V3</accession>
<organism evidence="1 2">
    <name type="scientific">Niveomyces insectorum RCEF 264</name>
    <dbReference type="NCBI Taxonomy" id="1081102"/>
    <lineage>
        <taxon>Eukaryota</taxon>
        <taxon>Fungi</taxon>
        <taxon>Dikarya</taxon>
        <taxon>Ascomycota</taxon>
        <taxon>Pezizomycotina</taxon>
        <taxon>Sordariomycetes</taxon>
        <taxon>Hypocreomycetidae</taxon>
        <taxon>Hypocreales</taxon>
        <taxon>Cordycipitaceae</taxon>
        <taxon>Niveomyces</taxon>
    </lineage>
</organism>